<reference evidence="5 6" key="1">
    <citation type="submission" date="2024-06" db="EMBL/GenBank/DDBJ databases">
        <title>Genome of Rhodovulum iodosum, a marine photoferrotroph.</title>
        <authorList>
            <person name="Bianchini G."/>
            <person name="Nikeleit V."/>
            <person name="Kappler A."/>
            <person name="Bryce C."/>
            <person name="Sanchez-Baracaldo P."/>
        </authorList>
    </citation>
    <scope>NUCLEOTIDE SEQUENCE [LARGE SCALE GENOMIC DNA]</scope>
    <source>
        <strain evidence="5 6">UT/N1</strain>
    </source>
</reference>
<feature type="domain" description="Type VI secretion system IcmF C-terminal" evidence="2">
    <location>
        <begin position="1051"/>
        <end position="1157"/>
    </location>
</feature>
<dbReference type="InterPro" id="IPR053156">
    <property type="entry name" value="T6SS_TssM-like"/>
</dbReference>
<dbReference type="CDD" id="cd00882">
    <property type="entry name" value="Ras_like_GTPase"/>
    <property type="match status" value="1"/>
</dbReference>
<dbReference type="InterPro" id="IPR017731">
    <property type="entry name" value="TssM1-like"/>
</dbReference>
<dbReference type="PANTHER" id="PTHR36153:SF1">
    <property type="entry name" value="TYPE VI SECRETION SYSTEM COMPONENT TSSM1"/>
    <property type="match status" value="1"/>
</dbReference>
<proteinExistence type="predicted"/>
<evidence type="ECO:0000259" key="4">
    <source>
        <dbReference type="Pfam" id="PF14331"/>
    </source>
</evidence>
<evidence type="ECO:0000259" key="3">
    <source>
        <dbReference type="Pfam" id="PF06761"/>
    </source>
</evidence>
<evidence type="ECO:0000256" key="1">
    <source>
        <dbReference type="SAM" id="Phobius"/>
    </source>
</evidence>
<dbReference type="NCBIfam" id="TIGR03348">
    <property type="entry name" value="VI_IcmF"/>
    <property type="match status" value="1"/>
</dbReference>
<dbReference type="SUPFAM" id="SSF52540">
    <property type="entry name" value="P-loop containing nucleoside triphosphate hydrolases"/>
    <property type="match status" value="1"/>
</dbReference>
<name>A0ABV3XUW7_9RHOB</name>
<dbReference type="InterPro" id="IPR009612">
    <property type="entry name" value="IcmF-rel"/>
</dbReference>
<dbReference type="RefSeq" id="WP_125402910.1">
    <property type="nucleotide sequence ID" value="NZ_JBEHHI010000002.1"/>
</dbReference>
<comment type="caution">
    <text evidence="5">The sequence shown here is derived from an EMBL/GenBank/DDBJ whole genome shotgun (WGS) entry which is preliminary data.</text>
</comment>
<feature type="domain" description="IcmF-related" evidence="3">
    <location>
        <begin position="502"/>
        <end position="800"/>
    </location>
</feature>
<dbReference type="Pfam" id="PF06761">
    <property type="entry name" value="IcmF-related"/>
    <property type="match status" value="1"/>
</dbReference>
<evidence type="ECO:0000259" key="2">
    <source>
        <dbReference type="Pfam" id="PF06744"/>
    </source>
</evidence>
<dbReference type="InterPro" id="IPR027417">
    <property type="entry name" value="P-loop_NTPase"/>
</dbReference>
<gene>
    <name evidence="5" type="ORF">Ga0609869_002473</name>
</gene>
<accession>A0ABV3XUW7</accession>
<dbReference type="InterPro" id="IPR025743">
    <property type="entry name" value="TssM1_N"/>
</dbReference>
<feature type="transmembrane region" description="Helical" evidence="1">
    <location>
        <begin position="15"/>
        <end position="36"/>
    </location>
</feature>
<keyword evidence="1" id="KW-0812">Transmembrane</keyword>
<keyword evidence="1" id="KW-1133">Transmembrane helix</keyword>
<organism evidence="5 6">
    <name type="scientific">Rhodovulum iodosum</name>
    <dbReference type="NCBI Taxonomy" id="68291"/>
    <lineage>
        <taxon>Bacteria</taxon>
        <taxon>Pseudomonadati</taxon>
        <taxon>Pseudomonadota</taxon>
        <taxon>Alphaproteobacteria</taxon>
        <taxon>Rhodobacterales</taxon>
        <taxon>Paracoccaceae</taxon>
        <taxon>Rhodovulum</taxon>
    </lineage>
</organism>
<dbReference type="Pfam" id="PF14331">
    <property type="entry name" value="IcmF-related_N"/>
    <property type="match status" value="1"/>
</dbReference>
<dbReference type="EMBL" id="JBEHHI010000002">
    <property type="protein sequence ID" value="MEX5729120.1"/>
    <property type="molecule type" value="Genomic_DNA"/>
</dbReference>
<dbReference type="InterPro" id="IPR010623">
    <property type="entry name" value="IcmF_C"/>
</dbReference>
<evidence type="ECO:0000313" key="6">
    <source>
        <dbReference type="Proteomes" id="UP001560019"/>
    </source>
</evidence>
<dbReference type="Proteomes" id="UP001560019">
    <property type="component" value="Unassembled WGS sequence"/>
</dbReference>
<protein>
    <submittedName>
        <fullName evidence="5">Type VI secretion system protein ImpL</fullName>
    </submittedName>
</protein>
<keyword evidence="6" id="KW-1185">Reference proteome</keyword>
<dbReference type="PANTHER" id="PTHR36153">
    <property type="entry name" value="INNER MEMBRANE PROTEIN-RELATED"/>
    <property type="match status" value="1"/>
</dbReference>
<keyword evidence="1" id="KW-0472">Membrane</keyword>
<feature type="domain" description="Type VI secretion system component TssM1 N-terminal" evidence="4">
    <location>
        <begin position="192"/>
        <end position="446"/>
    </location>
</feature>
<dbReference type="Pfam" id="PF06744">
    <property type="entry name" value="IcmF_C"/>
    <property type="match status" value="1"/>
</dbReference>
<evidence type="ECO:0000313" key="5">
    <source>
        <dbReference type="EMBL" id="MEX5729120.1"/>
    </source>
</evidence>
<feature type="transmembrane region" description="Helical" evidence="1">
    <location>
        <begin position="438"/>
        <end position="463"/>
    </location>
</feature>
<feature type="transmembrane region" description="Helical" evidence="1">
    <location>
        <begin position="48"/>
        <end position="67"/>
    </location>
</feature>
<sequence length="1176" mass="127760">MGVLKAIFGFFISRLFWTLVGLTLLCALIWIFGPLIRVGEAAPLASELTRIVVIGLIVILWLVSMLVRQLRAARANQVFVTELAQPEEPELAPGAENLAEVSDKFQDVLTQMKRSKLGGRKFLREMPWYVIIGPPGTGKTTALRQSGLHFPIDLSDDLKGVGGTRNCDWFFTEDAVLIDTAGRYVEQQSDPETDAAEWSGFLDLLKRHRGRRALNGVIVTLSMLELTGDEAELRAHGREIRKRLAELYERLQLRLPVYLMITKADLIPGFEPFFADLSTRGREQVWGATLGTEARVDGVSVSREMTALVAELEERLVARMADDRPLETRGEIFRFPAQMGALSAPLKTLIDTVFGESRYEESPWLRGFYFTSATQEGSPVDRLVGEMAARFGLPASRPAPRIHGETRSYFLRDLLARLIFPEAGLGTFDPRAEERRAWIFRGTLAGAGLVCVLAASVFLFSFLRYSGGIEDQGRQLTLLQSRLANVAARQAPTDPLDLDLALDAVAEVDTARTEVPRGPLTALGPTATREMDRAQRIAYEHSLRNILEPRMVALLEATMWRTIRDPDALLGALKVYQMMTGLAPFNEDFARDWWQGELPALAPVDPFPTEAALDHQLDALGRLTGEEDKIDADPELLSAALDSVCAIPLAVRAYRALLADPEVASLPEWIPAEHAGPNGSRVLTRLSEKTLRVGLPGAFTFAGFHQTVLPLVPEAAAQAALDRTVFAGGCTESAEASVATLEADILKLYYDDFIAAWDGFLRDIRLAPITDLGAARENLKDLSSADSALKRLLRAVVTETHLTREEAAGGGVPKGATRLAQKTLGKVGKLAGKAAKTAKKAGVGGAEPERPGAPVADHFAPIRGTVEEIDGQPPALEPAVAALTALSNELQTVAASPDPQAALLARGGLPQLTGAIANEASVLPDPIDDWIAGIAGDAISVTREAVLAQLNARWRADVLPFCRSATAGRYPFDTSSRIDVNIADFARLFGPGGLIDSFTSDHLAPYIDTATRPWTWRADFGLTDDRLVPFEKARAIRDGLFPGGAGPVIAFTLEPKDLSPNASRVTLNVDGQILAYFNAAARPMPMTWPGPDGTNLVSLSFSPVDGSAEVITSETGAWAFLRLLRKGNMRPTELPELFRLTLSRGGFSARFDLRANSVDNPFDLRLFGGFSCPGGF</sequence>